<dbReference type="EMBL" id="JALJOT010000007">
    <property type="protein sequence ID" value="KAK9908632.1"/>
    <property type="molecule type" value="Genomic_DNA"/>
</dbReference>
<comment type="similarity">
    <text evidence="3">Belongs to the NAD(P)-dependent epimerase/dehydratase family. Dihydroflavonol-4-reductase subfamily.</text>
</comment>
<sequence length="322" mass="35186">MAYNCVVTGATGYIASELCKQLLVKGYNVKGTVRSLRRQEKIQHLINLGDALPGKLTLHEADLLSDGSFDSVVKGADLVFHTASPFFISGTDDPQRDLVNPAVKGTKNVLSAAIKSKDTVRRVVLTSSTAAVVKNKKGPSNGSLYTEEDWNDESSLTVSPYMYSKTQAEKAAWEMAKEAGLDLIVINPSFVLGPVLTNQAFSTSIQLMKDFVENTETTMLARQVDVRDVARAHVLASEVPEAKGRYIVSHESTASTKQLSDILSARFPQYRFPAGDDTPLERVADTSKAHRELGIKLRPLKETYIDMVTTLIQQKIAAPVAK</sequence>
<dbReference type="PANTHER" id="PTHR10366:SF564">
    <property type="entry name" value="STEROL-4-ALPHA-CARBOXYLATE 3-DEHYDROGENASE, DECARBOXYLATING"/>
    <property type="match status" value="1"/>
</dbReference>
<dbReference type="EC" id="1.1.1.219" evidence="5"/>
<evidence type="ECO:0000313" key="10">
    <source>
        <dbReference type="EMBL" id="KAK9908632.1"/>
    </source>
</evidence>
<organism evidence="10 11">
    <name type="scientific">Coccomyxa subellipsoidea</name>
    <dbReference type="NCBI Taxonomy" id="248742"/>
    <lineage>
        <taxon>Eukaryota</taxon>
        <taxon>Viridiplantae</taxon>
        <taxon>Chlorophyta</taxon>
        <taxon>core chlorophytes</taxon>
        <taxon>Trebouxiophyceae</taxon>
        <taxon>Trebouxiophyceae incertae sedis</taxon>
        <taxon>Coccomyxaceae</taxon>
        <taxon>Coccomyxa</taxon>
    </lineage>
</organism>
<comment type="caution">
    <text evidence="10">The sequence shown here is derived from an EMBL/GenBank/DDBJ whole genome shotgun (WGS) entry which is preliminary data.</text>
</comment>
<dbReference type="Pfam" id="PF01370">
    <property type="entry name" value="Epimerase"/>
    <property type="match status" value="1"/>
</dbReference>
<comment type="catalytic activity">
    <reaction evidence="8">
        <text>a (2R,3S,4S)-leucoanthocyanidin + NADP(+) = a (2R,3R)-dihydroflavonol + NADPH + H(+)</text>
        <dbReference type="Rhea" id="RHEA:54444"/>
        <dbReference type="ChEBI" id="CHEBI:15378"/>
        <dbReference type="ChEBI" id="CHEBI:57783"/>
        <dbReference type="ChEBI" id="CHEBI:58349"/>
        <dbReference type="ChEBI" id="CHEBI:138176"/>
        <dbReference type="ChEBI" id="CHEBI:138188"/>
        <dbReference type="EC" id="1.1.1.219"/>
    </reaction>
</comment>
<keyword evidence="2" id="KW-0284">Flavonoid biosynthesis</keyword>
<keyword evidence="1" id="KW-0560">Oxidoreductase</keyword>
<keyword evidence="11" id="KW-1185">Reference proteome</keyword>
<accession>A0ABR2YP95</accession>
<evidence type="ECO:0000259" key="9">
    <source>
        <dbReference type="Pfam" id="PF01370"/>
    </source>
</evidence>
<dbReference type="Gene3D" id="3.40.50.720">
    <property type="entry name" value="NAD(P)-binding Rossmann-like Domain"/>
    <property type="match status" value="1"/>
</dbReference>
<evidence type="ECO:0000313" key="11">
    <source>
        <dbReference type="Proteomes" id="UP001491310"/>
    </source>
</evidence>
<evidence type="ECO:0000256" key="2">
    <source>
        <dbReference type="ARBA" id="ARBA00023241"/>
    </source>
</evidence>
<dbReference type="EC" id="1.1.1.234" evidence="4"/>
<evidence type="ECO:0000256" key="3">
    <source>
        <dbReference type="ARBA" id="ARBA00023445"/>
    </source>
</evidence>
<evidence type="ECO:0000256" key="5">
    <source>
        <dbReference type="ARBA" id="ARBA00039057"/>
    </source>
</evidence>
<dbReference type="InterPro" id="IPR050425">
    <property type="entry name" value="NAD(P)_dehydrat-like"/>
</dbReference>
<dbReference type="InterPro" id="IPR036291">
    <property type="entry name" value="NAD(P)-bd_dom_sf"/>
</dbReference>
<dbReference type="InterPro" id="IPR001509">
    <property type="entry name" value="Epimerase_deHydtase"/>
</dbReference>
<dbReference type="SUPFAM" id="SSF51735">
    <property type="entry name" value="NAD(P)-binding Rossmann-fold domains"/>
    <property type="match status" value="1"/>
</dbReference>
<reference evidence="10 11" key="1">
    <citation type="journal article" date="2024" name="Nat. Commun.">
        <title>Phylogenomics reveals the evolutionary origins of lichenization in chlorophyte algae.</title>
        <authorList>
            <person name="Puginier C."/>
            <person name="Libourel C."/>
            <person name="Otte J."/>
            <person name="Skaloud P."/>
            <person name="Haon M."/>
            <person name="Grisel S."/>
            <person name="Petersen M."/>
            <person name="Berrin J.G."/>
            <person name="Delaux P.M."/>
            <person name="Dal Grande F."/>
            <person name="Keller J."/>
        </authorList>
    </citation>
    <scope>NUCLEOTIDE SEQUENCE [LARGE SCALE GENOMIC DNA]</scope>
    <source>
        <strain evidence="10 11">SAG 216-7</strain>
    </source>
</reference>
<gene>
    <name evidence="10" type="ORF">WJX75_000697</name>
</gene>
<evidence type="ECO:0000256" key="4">
    <source>
        <dbReference type="ARBA" id="ARBA00039055"/>
    </source>
</evidence>
<comment type="catalytic activity">
    <reaction evidence="7">
        <text>(2S)-flavan-4-ol + NADP(+) = (2S)-flavanone + NADPH + H(+)</text>
        <dbReference type="Rhea" id="RHEA:11228"/>
        <dbReference type="ChEBI" id="CHEBI:15378"/>
        <dbReference type="ChEBI" id="CHEBI:15605"/>
        <dbReference type="ChEBI" id="CHEBI:15606"/>
        <dbReference type="ChEBI" id="CHEBI:57783"/>
        <dbReference type="ChEBI" id="CHEBI:58349"/>
        <dbReference type="EC" id="1.1.1.234"/>
    </reaction>
</comment>
<protein>
    <recommendedName>
        <fullName evidence="6">Flavanone 4-reductase</fullName>
        <ecNumber evidence="5">1.1.1.219</ecNumber>
        <ecNumber evidence="4">1.1.1.234</ecNumber>
    </recommendedName>
</protein>
<dbReference type="PANTHER" id="PTHR10366">
    <property type="entry name" value="NAD DEPENDENT EPIMERASE/DEHYDRATASE"/>
    <property type="match status" value="1"/>
</dbReference>
<name>A0ABR2YP95_9CHLO</name>
<proteinExistence type="inferred from homology"/>
<evidence type="ECO:0000256" key="7">
    <source>
        <dbReference type="ARBA" id="ARBA00048870"/>
    </source>
</evidence>
<evidence type="ECO:0000256" key="8">
    <source>
        <dbReference type="ARBA" id="ARBA00049132"/>
    </source>
</evidence>
<dbReference type="Proteomes" id="UP001491310">
    <property type="component" value="Unassembled WGS sequence"/>
</dbReference>
<evidence type="ECO:0000256" key="6">
    <source>
        <dbReference type="ARBA" id="ARBA00042087"/>
    </source>
</evidence>
<feature type="domain" description="NAD-dependent epimerase/dehydratase" evidence="9">
    <location>
        <begin position="6"/>
        <end position="243"/>
    </location>
</feature>
<evidence type="ECO:0000256" key="1">
    <source>
        <dbReference type="ARBA" id="ARBA00023002"/>
    </source>
</evidence>